<accession>A0ABV6Z9F7</accession>
<comment type="caution">
    <text evidence="1">The sequence shown here is derived from an EMBL/GenBank/DDBJ whole genome shotgun (WGS) entry which is preliminary data.</text>
</comment>
<dbReference type="Proteomes" id="UP001595190">
    <property type="component" value="Unassembled WGS sequence"/>
</dbReference>
<evidence type="ECO:0000313" key="1">
    <source>
        <dbReference type="EMBL" id="MFC2248798.1"/>
    </source>
</evidence>
<protein>
    <recommendedName>
        <fullName evidence="3">HNH endonuclease</fullName>
    </recommendedName>
</protein>
<dbReference type="RefSeq" id="WP_394308760.1">
    <property type="nucleotide sequence ID" value="NZ_JBHGPK010000001.1"/>
</dbReference>
<dbReference type="EMBL" id="JBHGPK010000001">
    <property type="protein sequence ID" value="MFC2248798.1"/>
    <property type="molecule type" value="Genomic_DNA"/>
</dbReference>
<evidence type="ECO:0000313" key="2">
    <source>
        <dbReference type="Proteomes" id="UP001595190"/>
    </source>
</evidence>
<name>A0ABV6Z9F7_9HYPH</name>
<organism evidence="1 2">
    <name type="scientific">Labrys neptuniae</name>
    <dbReference type="NCBI Taxonomy" id="376174"/>
    <lineage>
        <taxon>Bacteria</taxon>
        <taxon>Pseudomonadati</taxon>
        <taxon>Pseudomonadota</taxon>
        <taxon>Alphaproteobacteria</taxon>
        <taxon>Hyphomicrobiales</taxon>
        <taxon>Xanthobacteraceae</taxon>
        <taxon>Labrys</taxon>
    </lineage>
</organism>
<evidence type="ECO:0008006" key="3">
    <source>
        <dbReference type="Google" id="ProtNLM"/>
    </source>
</evidence>
<gene>
    <name evidence="1" type="ORF">ACETRX_04155</name>
</gene>
<proteinExistence type="predicted"/>
<reference evidence="1 2" key="1">
    <citation type="submission" date="2024-09" db="EMBL/GenBank/DDBJ databases">
        <title>Description of Labrys sedimenti sp. nov., isolated from a diclofenac-degrading enrichment culture, and genome-based reclassification of Labrys portucalensis as a later heterotypic synonym of Labrys neptuniae.</title>
        <authorList>
            <person name="Tancsics A."/>
            <person name="Csepanyi A."/>
        </authorList>
    </citation>
    <scope>NUCLEOTIDE SEQUENCE [LARGE SCALE GENOMIC DNA]</scope>
    <source>
        <strain evidence="1 2">LMG 23412</strain>
    </source>
</reference>
<sequence>MTRLRCCIPFCRRTFADDGSSEVICGKHWRQAPKAWRRRHTKFLRRYRKHHGDRLYWDYPAGSEQRRDCRRLAILVDRLWDRCKAAAIEAAGGI</sequence>